<dbReference type="Proteomes" id="UP000087171">
    <property type="component" value="Chromosome Ca1"/>
</dbReference>
<feature type="repeat" description="PPR" evidence="2">
    <location>
        <begin position="199"/>
        <end position="233"/>
    </location>
</feature>
<protein>
    <submittedName>
        <fullName evidence="4">Pentatricopeptide repeat-containing protein At5g66520-like</fullName>
    </submittedName>
</protein>
<sequence>MVLLLPVERSPKNAPPPFNIHMTQKPFLTTLAQNCNTLTQLKQLHAQILRCRIQHAPYSLAPIISVAATSNDMSFFSYAHSIFLHLTHRNTFIHNTMIRAYLQYHSPVPALSCYSTMLQNGIAVNNYTFPPLIKACTALICSSNYASRSAMIGRLVHGHVVKFGLPNDPYVVSAFIEFYSASRDVYKAKVLFDKTTKKDVVMWTTMIDGYGKIGHVESAIELFDEMPERNVVSWSAMMAAYSHVSDFKEVLALFLEMQDEGVKPNDSILVTVLTACAQLGALTQGIWVHSYARRLERSNRILATALVDMYSKCGCVESALAVFDGISDKDVGAWNAMISGVALNGDVKKSLELFQQMVVCGNQPNETTFVAVITACTHAKMVRQGLRLFEEMSVTYGVEPCVEHYACVVDLLSRAGMVEEAERFIEEKMGGFAAGDPNVWGAILNACRIYKNINVGNRVWKKLIDMGVSDCGTHVLTYNIYREAGWDAEANRVRSMISEAGMKKKPGCSIIEVGNKVEEFLAGDQSHPQAQEMCRLLDSILKMANFKHI</sequence>
<dbReference type="eggNOG" id="KOG4197">
    <property type="taxonomic scope" value="Eukaryota"/>
</dbReference>
<dbReference type="RefSeq" id="XP_004488535.1">
    <property type="nucleotide sequence ID" value="XM_004488478.3"/>
</dbReference>
<dbReference type="GO" id="GO:0003723">
    <property type="term" value="F:RNA binding"/>
    <property type="evidence" value="ECO:0007669"/>
    <property type="project" value="InterPro"/>
</dbReference>
<evidence type="ECO:0000313" key="4">
    <source>
        <dbReference type="RefSeq" id="XP_004488535.1"/>
    </source>
</evidence>
<dbReference type="Pfam" id="PF13041">
    <property type="entry name" value="PPR_2"/>
    <property type="match status" value="1"/>
</dbReference>
<keyword evidence="3" id="KW-1185">Reference proteome</keyword>
<dbReference type="FunFam" id="1.25.40.10:FF:000348">
    <property type="entry name" value="Pentatricopeptide repeat-containing protein chloroplastic"/>
    <property type="match status" value="1"/>
</dbReference>
<name>A0A1S2XI74_CICAR</name>
<dbReference type="PROSITE" id="PS51375">
    <property type="entry name" value="PPR"/>
    <property type="match status" value="2"/>
</dbReference>
<feature type="repeat" description="PPR" evidence="2">
    <location>
        <begin position="330"/>
        <end position="364"/>
    </location>
</feature>
<dbReference type="PANTHER" id="PTHR47926:SF436">
    <property type="entry name" value="PENTATRICOPEPTIDE REPEAT-CONTAINING PROTEIN ELI1, CHLOROPLASTIC-LIKE ISOFORM X2"/>
    <property type="match status" value="1"/>
</dbReference>
<proteinExistence type="predicted"/>
<dbReference type="KEGG" id="cam:101500587"/>
<evidence type="ECO:0000313" key="3">
    <source>
        <dbReference type="Proteomes" id="UP000087171"/>
    </source>
</evidence>
<dbReference type="Gene3D" id="1.25.40.10">
    <property type="entry name" value="Tetratricopeptide repeat domain"/>
    <property type="match status" value="3"/>
</dbReference>
<dbReference type="Pfam" id="PF20431">
    <property type="entry name" value="E_motif"/>
    <property type="match status" value="1"/>
</dbReference>
<evidence type="ECO:0000256" key="2">
    <source>
        <dbReference type="PROSITE-ProRule" id="PRU00708"/>
    </source>
</evidence>
<gene>
    <name evidence="4" type="primary">LOC101500587</name>
</gene>
<accession>A0A1S2XI74</accession>
<dbReference type="AlphaFoldDB" id="A0A1S2XI74"/>
<dbReference type="OrthoDB" id="1863268at2759"/>
<keyword evidence="1" id="KW-0677">Repeat</keyword>
<dbReference type="FunFam" id="1.25.40.10:FF:000090">
    <property type="entry name" value="Pentatricopeptide repeat-containing protein, chloroplastic"/>
    <property type="match status" value="1"/>
</dbReference>
<dbReference type="PANTHER" id="PTHR47926">
    <property type="entry name" value="PENTATRICOPEPTIDE REPEAT-CONTAINING PROTEIN"/>
    <property type="match status" value="1"/>
</dbReference>
<dbReference type="NCBIfam" id="TIGR00756">
    <property type="entry name" value="PPR"/>
    <property type="match status" value="4"/>
</dbReference>
<dbReference type="InterPro" id="IPR011990">
    <property type="entry name" value="TPR-like_helical_dom_sf"/>
</dbReference>
<dbReference type="InterPro" id="IPR002885">
    <property type="entry name" value="PPR_rpt"/>
</dbReference>
<dbReference type="GO" id="GO:0009451">
    <property type="term" value="P:RNA modification"/>
    <property type="evidence" value="ECO:0007669"/>
    <property type="project" value="InterPro"/>
</dbReference>
<evidence type="ECO:0000256" key="1">
    <source>
        <dbReference type="ARBA" id="ARBA00022737"/>
    </source>
</evidence>
<dbReference type="InterPro" id="IPR046960">
    <property type="entry name" value="PPR_At4g14850-like_plant"/>
</dbReference>
<reference evidence="3" key="1">
    <citation type="journal article" date="2013" name="Nat. Biotechnol.">
        <title>Draft genome sequence of chickpea (Cicer arietinum) provides a resource for trait improvement.</title>
        <authorList>
            <person name="Varshney R.K."/>
            <person name="Song C."/>
            <person name="Saxena R.K."/>
            <person name="Azam S."/>
            <person name="Yu S."/>
            <person name="Sharpe A.G."/>
            <person name="Cannon S."/>
            <person name="Baek J."/>
            <person name="Rosen B.D."/>
            <person name="Tar'an B."/>
            <person name="Millan T."/>
            <person name="Zhang X."/>
            <person name="Ramsay L.D."/>
            <person name="Iwata A."/>
            <person name="Wang Y."/>
            <person name="Nelson W."/>
            <person name="Farmer A.D."/>
            <person name="Gaur P.M."/>
            <person name="Soderlund C."/>
            <person name="Penmetsa R.V."/>
            <person name="Xu C."/>
            <person name="Bharti A.K."/>
            <person name="He W."/>
            <person name="Winter P."/>
            <person name="Zhao S."/>
            <person name="Hane J.K."/>
            <person name="Carrasquilla-Garcia N."/>
            <person name="Condie J.A."/>
            <person name="Upadhyaya H.D."/>
            <person name="Luo M.C."/>
            <person name="Thudi M."/>
            <person name="Gowda C.L."/>
            <person name="Singh N.P."/>
            <person name="Lichtenzveig J."/>
            <person name="Gali K.K."/>
            <person name="Rubio J."/>
            <person name="Nadarajan N."/>
            <person name="Dolezel J."/>
            <person name="Bansal K.C."/>
            <person name="Xu X."/>
            <person name="Edwards D."/>
            <person name="Zhang G."/>
            <person name="Kahl G."/>
            <person name="Gil J."/>
            <person name="Singh K.B."/>
            <person name="Datta S.K."/>
            <person name="Jackson S.A."/>
            <person name="Wang J."/>
            <person name="Cook D.R."/>
        </authorList>
    </citation>
    <scope>NUCLEOTIDE SEQUENCE [LARGE SCALE GENOMIC DNA]</scope>
    <source>
        <strain evidence="3">cv. CDC Frontier</strain>
    </source>
</reference>
<dbReference type="PaxDb" id="3827-XP_004488535.1"/>
<organism evidence="3 4">
    <name type="scientific">Cicer arietinum</name>
    <name type="common">Chickpea</name>
    <name type="synonym">Garbanzo</name>
    <dbReference type="NCBI Taxonomy" id="3827"/>
    <lineage>
        <taxon>Eukaryota</taxon>
        <taxon>Viridiplantae</taxon>
        <taxon>Streptophyta</taxon>
        <taxon>Embryophyta</taxon>
        <taxon>Tracheophyta</taxon>
        <taxon>Spermatophyta</taxon>
        <taxon>Magnoliopsida</taxon>
        <taxon>eudicotyledons</taxon>
        <taxon>Gunneridae</taxon>
        <taxon>Pentapetalae</taxon>
        <taxon>rosids</taxon>
        <taxon>fabids</taxon>
        <taxon>Fabales</taxon>
        <taxon>Fabaceae</taxon>
        <taxon>Papilionoideae</taxon>
        <taxon>50 kb inversion clade</taxon>
        <taxon>NPAAA clade</taxon>
        <taxon>Hologalegina</taxon>
        <taxon>IRL clade</taxon>
        <taxon>Cicereae</taxon>
        <taxon>Cicer</taxon>
    </lineage>
</organism>
<dbReference type="Pfam" id="PF01535">
    <property type="entry name" value="PPR"/>
    <property type="match status" value="5"/>
</dbReference>
<dbReference type="InterPro" id="IPR046848">
    <property type="entry name" value="E_motif"/>
</dbReference>
<reference evidence="4" key="2">
    <citation type="submission" date="2025-08" db="UniProtKB">
        <authorList>
            <consortium name="RefSeq"/>
        </authorList>
    </citation>
    <scope>IDENTIFICATION</scope>
    <source>
        <tissue evidence="4">Etiolated seedlings</tissue>
    </source>
</reference>
<dbReference type="GeneID" id="101500587"/>